<evidence type="ECO:0000256" key="7">
    <source>
        <dbReference type="ARBA" id="ARBA00023012"/>
    </source>
</evidence>
<dbReference type="GO" id="GO:0005829">
    <property type="term" value="C:cytosol"/>
    <property type="evidence" value="ECO:0007669"/>
    <property type="project" value="TreeGrafter"/>
</dbReference>
<dbReference type="InterPro" id="IPR001789">
    <property type="entry name" value="Sig_transdc_resp-reg_receiver"/>
</dbReference>
<keyword evidence="7" id="KW-0902">Two-component regulatory system</keyword>
<dbReference type="Gene3D" id="1.10.10.10">
    <property type="entry name" value="Winged helix-like DNA-binding domain superfamily/Winged helix DNA-binding domain"/>
    <property type="match status" value="1"/>
</dbReference>
<evidence type="ECO:0000256" key="12">
    <source>
        <dbReference type="ARBA" id="ARBA00024735"/>
    </source>
</evidence>
<evidence type="ECO:0000256" key="8">
    <source>
        <dbReference type="ARBA" id="ARBA00023015"/>
    </source>
</evidence>
<dbReference type="PROSITE" id="PS51755">
    <property type="entry name" value="OMPR_PHOB"/>
    <property type="match status" value="1"/>
</dbReference>
<dbReference type="InterPro" id="IPR016032">
    <property type="entry name" value="Sig_transdc_resp-reg_C-effctor"/>
</dbReference>
<feature type="domain" description="OmpR/PhoB-type" evidence="16">
    <location>
        <begin position="130"/>
        <end position="228"/>
    </location>
</feature>
<comment type="subcellular location">
    <subcellularLocation>
        <location evidence="1">Cytoplasm</location>
    </subcellularLocation>
</comment>
<keyword evidence="18" id="KW-1185">Reference proteome</keyword>
<dbReference type="PANTHER" id="PTHR48111:SF40">
    <property type="entry name" value="PHOSPHATE REGULON TRANSCRIPTIONAL REGULATORY PROTEIN PHOB"/>
    <property type="match status" value="1"/>
</dbReference>
<evidence type="ECO:0000256" key="2">
    <source>
        <dbReference type="ARBA" id="ARBA00013332"/>
    </source>
</evidence>
<accession>A0A9X1DDV2</accession>
<dbReference type="AlphaFoldDB" id="A0A9X1DDV2"/>
<evidence type="ECO:0000256" key="6">
    <source>
        <dbReference type="ARBA" id="ARBA00022592"/>
    </source>
</evidence>
<evidence type="ECO:0000256" key="14">
    <source>
        <dbReference type="PROSITE-ProRule" id="PRU01091"/>
    </source>
</evidence>
<name>A0A9X1DDV2_9SPHN</name>
<dbReference type="InterPro" id="IPR039420">
    <property type="entry name" value="WalR-like"/>
</dbReference>
<evidence type="ECO:0000256" key="5">
    <source>
        <dbReference type="ARBA" id="ARBA00022553"/>
    </source>
</evidence>
<dbReference type="SMART" id="SM00862">
    <property type="entry name" value="Trans_reg_C"/>
    <property type="match status" value="1"/>
</dbReference>
<evidence type="ECO:0000256" key="4">
    <source>
        <dbReference type="ARBA" id="ARBA00022490"/>
    </source>
</evidence>
<dbReference type="InterPro" id="IPR011006">
    <property type="entry name" value="CheY-like_superfamily"/>
</dbReference>
<gene>
    <name evidence="17" type="primary">phoB</name>
    <name evidence="17" type="ORF">KK488_14080</name>
</gene>
<dbReference type="GO" id="GO:0000976">
    <property type="term" value="F:transcription cis-regulatory region binding"/>
    <property type="evidence" value="ECO:0007669"/>
    <property type="project" value="TreeGrafter"/>
</dbReference>
<keyword evidence="11" id="KW-0804">Transcription</keyword>
<keyword evidence="10" id="KW-0010">Activator</keyword>
<evidence type="ECO:0000259" key="16">
    <source>
        <dbReference type="PROSITE" id="PS51755"/>
    </source>
</evidence>
<dbReference type="Pfam" id="PF00486">
    <property type="entry name" value="Trans_reg_C"/>
    <property type="match status" value="1"/>
</dbReference>
<dbReference type="GO" id="GO:0006817">
    <property type="term" value="P:phosphate ion transport"/>
    <property type="evidence" value="ECO:0007669"/>
    <property type="project" value="UniProtKB-KW"/>
</dbReference>
<dbReference type="Proteomes" id="UP001138757">
    <property type="component" value="Unassembled WGS sequence"/>
</dbReference>
<evidence type="ECO:0000256" key="11">
    <source>
        <dbReference type="ARBA" id="ARBA00023163"/>
    </source>
</evidence>
<dbReference type="SUPFAM" id="SSF46894">
    <property type="entry name" value="C-terminal effector domain of the bipartite response regulators"/>
    <property type="match status" value="1"/>
</dbReference>
<sequence length="231" mass="26083">MARAKMLLVEDDAALAELLTWHFQREDFDVAQTPDGEEALILAQERTPDIVLLDWMVENLSGIEVCRRLRRMNETANVPIIMLTARGEEEDRVRGLETGADDYVTKPFSPRELIARVNAVLRRVRPALAGEMLTFGDLEMDTVAHKVRRAGGLVPLGPTEFRLLRHLLEHPGWVFSRERLLDSVWGQDSEIELRTVDVHIRRLRKAINAGGLPDIIRTVRSAGYSLDADAA</sequence>
<dbReference type="GO" id="GO:0032993">
    <property type="term" value="C:protein-DNA complex"/>
    <property type="evidence" value="ECO:0007669"/>
    <property type="project" value="TreeGrafter"/>
</dbReference>
<keyword evidence="6" id="KW-0592">Phosphate transport</keyword>
<dbReference type="NCBIfam" id="TIGR02154">
    <property type="entry name" value="PhoB"/>
    <property type="match status" value="1"/>
</dbReference>
<evidence type="ECO:0000259" key="15">
    <source>
        <dbReference type="PROSITE" id="PS50110"/>
    </source>
</evidence>
<dbReference type="EMBL" id="JAHGAW010000009">
    <property type="protein sequence ID" value="MBT2188079.1"/>
    <property type="molecule type" value="Genomic_DNA"/>
</dbReference>
<keyword evidence="9 14" id="KW-0238">DNA-binding</keyword>
<evidence type="ECO:0000256" key="10">
    <source>
        <dbReference type="ARBA" id="ARBA00023159"/>
    </source>
</evidence>
<keyword evidence="4" id="KW-0963">Cytoplasm</keyword>
<dbReference type="SMART" id="SM00448">
    <property type="entry name" value="REC"/>
    <property type="match status" value="1"/>
</dbReference>
<evidence type="ECO:0000313" key="17">
    <source>
        <dbReference type="EMBL" id="MBT2188079.1"/>
    </source>
</evidence>
<protein>
    <recommendedName>
        <fullName evidence="2">Phosphate regulon transcriptional regulatory protein PhoB</fullName>
    </recommendedName>
</protein>
<evidence type="ECO:0000256" key="9">
    <source>
        <dbReference type="ARBA" id="ARBA00023125"/>
    </source>
</evidence>
<comment type="function">
    <text evidence="12">This protein is a positive regulator for the phosphate regulon. Transcription of this operon is positively regulated by PhoB and PhoR when phosphate is limited.</text>
</comment>
<dbReference type="PANTHER" id="PTHR48111">
    <property type="entry name" value="REGULATOR OF RPOS"/>
    <property type="match status" value="1"/>
</dbReference>
<feature type="DNA-binding region" description="OmpR/PhoB-type" evidence="14">
    <location>
        <begin position="130"/>
        <end position="228"/>
    </location>
</feature>
<dbReference type="GO" id="GO:0000156">
    <property type="term" value="F:phosphorelay response regulator activity"/>
    <property type="evidence" value="ECO:0007669"/>
    <property type="project" value="InterPro"/>
</dbReference>
<organism evidence="17 18">
    <name type="scientific">Sphingobium nicotianae</name>
    <dbReference type="NCBI Taxonomy" id="2782607"/>
    <lineage>
        <taxon>Bacteria</taxon>
        <taxon>Pseudomonadati</taxon>
        <taxon>Pseudomonadota</taxon>
        <taxon>Alphaproteobacteria</taxon>
        <taxon>Sphingomonadales</taxon>
        <taxon>Sphingomonadaceae</taxon>
        <taxon>Sphingobium</taxon>
    </lineage>
</organism>
<dbReference type="PROSITE" id="PS50110">
    <property type="entry name" value="RESPONSE_REGULATORY"/>
    <property type="match status" value="1"/>
</dbReference>
<keyword evidence="3" id="KW-0813">Transport</keyword>
<keyword evidence="8" id="KW-0805">Transcription regulation</keyword>
<dbReference type="FunFam" id="3.40.50.2300:FF:000001">
    <property type="entry name" value="DNA-binding response regulator PhoB"/>
    <property type="match status" value="1"/>
</dbReference>
<dbReference type="CDD" id="cd00383">
    <property type="entry name" value="trans_reg_C"/>
    <property type="match status" value="1"/>
</dbReference>
<dbReference type="GO" id="GO:0006355">
    <property type="term" value="P:regulation of DNA-templated transcription"/>
    <property type="evidence" value="ECO:0007669"/>
    <property type="project" value="InterPro"/>
</dbReference>
<evidence type="ECO:0000256" key="1">
    <source>
        <dbReference type="ARBA" id="ARBA00004496"/>
    </source>
</evidence>
<evidence type="ECO:0000313" key="18">
    <source>
        <dbReference type="Proteomes" id="UP001138757"/>
    </source>
</evidence>
<evidence type="ECO:0000256" key="13">
    <source>
        <dbReference type="PROSITE-ProRule" id="PRU00169"/>
    </source>
</evidence>
<dbReference type="Gene3D" id="6.10.250.690">
    <property type="match status" value="1"/>
</dbReference>
<dbReference type="InterPro" id="IPR011879">
    <property type="entry name" value="Sig_transdc_resp-reg_PhoB"/>
</dbReference>
<dbReference type="SUPFAM" id="SSF52172">
    <property type="entry name" value="CheY-like"/>
    <property type="match status" value="1"/>
</dbReference>
<proteinExistence type="predicted"/>
<feature type="domain" description="Response regulatory" evidence="15">
    <location>
        <begin position="5"/>
        <end position="121"/>
    </location>
</feature>
<feature type="modified residue" description="4-aspartylphosphate" evidence="13">
    <location>
        <position position="54"/>
    </location>
</feature>
<dbReference type="Pfam" id="PF00072">
    <property type="entry name" value="Response_reg"/>
    <property type="match status" value="1"/>
</dbReference>
<dbReference type="RefSeq" id="WP_214624337.1">
    <property type="nucleotide sequence ID" value="NZ_JAHGAW010000009.1"/>
</dbReference>
<dbReference type="InterPro" id="IPR001867">
    <property type="entry name" value="OmpR/PhoB-type_DNA-bd"/>
</dbReference>
<dbReference type="Gene3D" id="3.40.50.2300">
    <property type="match status" value="1"/>
</dbReference>
<evidence type="ECO:0000256" key="3">
    <source>
        <dbReference type="ARBA" id="ARBA00022448"/>
    </source>
</evidence>
<comment type="caution">
    <text evidence="17">The sequence shown here is derived from an EMBL/GenBank/DDBJ whole genome shotgun (WGS) entry which is preliminary data.</text>
</comment>
<dbReference type="InterPro" id="IPR036388">
    <property type="entry name" value="WH-like_DNA-bd_sf"/>
</dbReference>
<reference evidence="17" key="1">
    <citation type="submission" date="2021-05" db="EMBL/GenBank/DDBJ databases">
        <title>Genome of Sphingobium sp. strain.</title>
        <authorList>
            <person name="Fan R."/>
        </authorList>
    </citation>
    <scope>NUCLEOTIDE SEQUENCE</scope>
    <source>
        <strain evidence="17">H33</strain>
    </source>
</reference>
<keyword evidence="5 13" id="KW-0597">Phosphoprotein</keyword>